<feature type="compositionally biased region" description="Gly residues" evidence="1">
    <location>
        <begin position="97"/>
        <end position="106"/>
    </location>
</feature>
<evidence type="ECO:0000256" key="1">
    <source>
        <dbReference type="SAM" id="MobiDB-lite"/>
    </source>
</evidence>
<dbReference type="PANTHER" id="PTHR13369">
    <property type="match status" value="1"/>
</dbReference>
<dbReference type="Proteomes" id="UP000054498">
    <property type="component" value="Unassembled WGS sequence"/>
</dbReference>
<organism evidence="3 4">
    <name type="scientific">Monoraphidium neglectum</name>
    <dbReference type="NCBI Taxonomy" id="145388"/>
    <lineage>
        <taxon>Eukaryota</taxon>
        <taxon>Viridiplantae</taxon>
        <taxon>Chlorophyta</taxon>
        <taxon>core chlorophytes</taxon>
        <taxon>Chlorophyceae</taxon>
        <taxon>CS clade</taxon>
        <taxon>Sphaeropleales</taxon>
        <taxon>Selenastraceae</taxon>
        <taxon>Monoraphidium</taxon>
    </lineage>
</organism>
<protein>
    <recommendedName>
        <fullName evidence="2">Methyltransferase domain-containing protein</fullName>
    </recommendedName>
</protein>
<dbReference type="RefSeq" id="XP_013903249.1">
    <property type="nucleotide sequence ID" value="XM_014047795.1"/>
</dbReference>
<feature type="compositionally biased region" description="Basic residues" evidence="1">
    <location>
        <begin position="503"/>
        <end position="519"/>
    </location>
</feature>
<dbReference type="OrthoDB" id="547169at2759"/>
<dbReference type="CDD" id="cd02440">
    <property type="entry name" value="AdoMet_MTases"/>
    <property type="match status" value="1"/>
</dbReference>
<dbReference type="InterPro" id="IPR029063">
    <property type="entry name" value="SAM-dependent_MTases_sf"/>
</dbReference>
<dbReference type="STRING" id="145388.A0A0D2MNF6"/>
<dbReference type="AlphaFoldDB" id="A0A0D2MNF6"/>
<evidence type="ECO:0000313" key="3">
    <source>
        <dbReference type="EMBL" id="KIZ04230.1"/>
    </source>
</evidence>
<accession>A0A0D2MNF6</accession>
<dbReference type="GO" id="GO:0005737">
    <property type="term" value="C:cytoplasm"/>
    <property type="evidence" value="ECO:0007669"/>
    <property type="project" value="TreeGrafter"/>
</dbReference>
<dbReference type="KEGG" id="mng:MNEG_3730"/>
<proteinExistence type="predicted"/>
<feature type="region of interest" description="Disordered" evidence="1">
    <location>
        <begin position="491"/>
        <end position="519"/>
    </location>
</feature>
<dbReference type="GeneID" id="25736608"/>
<feature type="region of interest" description="Disordered" evidence="1">
    <location>
        <begin position="356"/>
        <end position="381"/>
    </location>
</feature>
<sequence>MPYRQATLRPVELKGRRLLQLSLLDARQASGGNDTTKNLSQEEAAEQLRALLQLPWSSASLQSSEGSGLTVQVSRRGRALVQRAAPPPPPPPAATGPGAGAGGQEGAGQAAAARHDRRKALLIPGDVPDPFLQKIGLQTSDGRDKFVQINKFVELLVHTGELERLLAERGAAAHAAPDRSAAEADADAAPVVAGEAGGGGGAVRLLDCGCGSAHLTFGAYHYLANVKGARVELTGVDTNAALMDRSNRYCQDLGMAPAASFVASPIRSFRPPQPPDIVLALHACDTATDEALALGVSQGARVIMSVPCCQKDLHRQYTRAARAAAVGGSGSGGVLPGALGAAAGFALPGLLPSADGGSAASDGEAGWGAGSGAEEAQEEGDEVAGAGGVGALFSPLLRHGILRQRWLDLLTDALRAQLLRVAGYRVDVVEFVSGEHTPRNLLIRAVRLRTPPPAPQRRRMWGEYAALKAAVGVTPHLEKLLDKQLLPEAAAAAAAPGGEKGARGRAPRGRRRAQQKGGE</sequence>
<feature type="compositionally biased region" description="Pro residues" evidence="1">
    <location>
        <begin position="85"/>
        <end position="94"/>
    </location>
</feature>
<dbReference type="Gene3D" id="3.40.50.150">
    <property type="entry name" value="Vaccinia Virus protein VP39"/>
    <property type="match status" value="1"/>
</dbReference>
<feature type="region of interest" description="Disordered" evidence="1">
    <location>
        <begin position="82"/>
        <end position="115"/>
    </location>
</feature>
<dbReference type="EMBL" id="KK100702">
    <property type="protein sequence ID" value="KIZ04230.1"/>
    <property type="molecule type" value="Genomic_DNA"/>
</dbReference>
<gene>
    <name evidence="3" type="ORF">MNEG_3730</name>
</gene>
<dbReference type="PANTHER" id="PTHR13369:SF3">
    <property type="entry name" value="METHYLTRANSFERASE DOMAIN-CONTAINING PROTEIN"/>
    <property type="match status" value="1"/>
</dbReference>
<evidence type="ECO:0000259" key="2">
    <source>
        <dbReference type="Pfam" id="PF13679"/>
    </source>
</evidence>
<evidence type="ECO:0000313" key="4">
    <source>
        <dbReference type="Proteomes" id="UP000054498"/>
    </source>
</evidence>
<name>A0A0D2MNF6_9CHLO</name>
<feature type="domain" description="Methyltransferase" evidence="2">
    <location>
        <begin position="201"/>
        <end position="315"/>
    </location>
</feature>
<dbReference type="SUPFAM" id="SSF53335">
    <property type="entry name" value="S-adenosyl-L-methionine-dependent methyltransferases"/>
    <property type="match status" value="1"/>
</dbReference>
<dbReference type="Pfam" id="PF13679">
    <property type="entry name" value="Methyltransf_32"/>
    <property type="match status" value="1"/>
</dbReference>
<reference evidence="3 4" key="1">
    <citation type="journal article" date="2013" name="BMC Genomics">
        <title>Reconstruction of the lipid metabolism for the microalga Monoraphidium neglectum from its genome sequence reveals characteristics suitable for biofuel production.</title>
        <authorList>
            <person name="Bogen C."/>
            <person name="Al-Dilaimi A."/>
            <person name="Albersmeier A."/>
            <person name="Wichmann J."/>
            <person name="Grundmann M."/>
            <person name="Rupp O."/>
            <person name="Lauersen K.J."/>
            <person name="Blifernez-Klassen O."/>
            <person name="Kalinowski J."/>
            <person name="Goesmann A."/>
            <person name="Mussgnug J.H."/>
            <person name="Kruse O."/>
        </authorList>
    </citation>
    <scope>NUCLEOTIDE SEQUENCE [LARGE SCALE GENOMIC DNA]</scope>
    <source>
        <strain evidence="3 4">SAG 48.87</strain>
    </source>
</reference>
<dbReference type="InterPro" id="IPR025714">
    <property type="entry name" value="Methyltranfer_dom"/>
</dbReference>
<keyword evidence="4" id="KW-1185">Reference proteome</keyword>